<dbReference type="InterPro" id="IPR036938">
    <property type="entry name" value="PAP2/HPO_sf"/>
</dbReference>
<feature type="domain" description="Phosphatidic acid phosphatase type 2/haloperoxidase" evidence="2">
    <location>
        <begin position="80"/>
        <end position="223"/>
    </location>
</feature>
<reference evidence="3" key="1">
    <citation type="journal article" date="2022" name="Res Sq">
        <title>Evolution of multicellular longitudinally dividing oral cavity symbionts (Neisseriaceae).</title>
        <authorList>
            <person name="Nyongesa S."/>
            <person name="Weber P."/>
            <person name="Bernet E."/>
            <person name="Pullido F."/>
            <person name="Nieckarz M."/>
            <person name="Delaby M."/>
            <person name="Nieves C."/>
            <person name="Viehboeck T."/>
            <person name="Krause N."/>
            <person name="Rivera-Millot A."/>
            <person name="Nakamura A."/>
            <person name="Vischer N."/>
            <person name="VanNieuwenhze M."/>
            <person name="Brun Y."/>
            <person name="Cava F."/>
            <person name="Bulgheresi S."/>
            <person name="Veyrier F."/>
        </authorList>
    </citation>
    <scope>NUCLEOTIDE SEQUENCE</scope>
    <source>
        <strain evidence="3">17694</strain>
    </source>
</reference>
<keyword evidence="1" id="KW-0812">Transmembrane</keyword>
<sequence length="243" mass="26340">MNKLTILTAYTVLMLAVPLGVWLAGYAWLPENVLNFSPAVPYLLILTDTGSPPYAVGTAVLLMLWLAYLLRGRVHWRVVVLMCLLSLGSTQLIKSVMKQTFQEPRPFVAALAVSGSLNAPADFYRLPDAEQNALVSAQAAGINPRLAAHQAGHHDYSFPSGHTIFAVSWLLLFAGFGCRVRVCAAVAAWAAAVLLSRVLLGMHYPLDLLASTLIAGAVHAGLFARVLPRLQNRFPLLNKDLKS</sequence>
<evidence type="ECO:0000259" key="2">
    <source>
        <dbReference type="SMART" id="SM00014"/>
    </source>
</evidence>
<dbReference type="SUPFAM" id="SSF48317">
    <property type="entry name" value="Acid phosphatase/Vanadium-dependent haloperoxidase"/>
    <property type="match status" value="1"/>
</dbReference>
<name>A0A8T9MTS4_9NEIS</name>
<dbReference type="Gene3D" id="1.20.144.10">
    <property type="entry name" value="Phosphatidic acid phosphatase type 2/haloperoxidase"/>
    <property type="match status" value="1"/>
</dbReference>
<protein>
    <submittedName>
        <fullName evidence="3">Phosphatase PAP2 family protein</fullName>
    </submittedName>
</protein>
<dbReference type="GO" id="GO:0005886">
    <property type="term" value="C:plasma membrane"/>
    <property type="evidence" value="ECO:0007669"/>
    <property type="project" value="TreeGrafter"/>
</dbReference>
<gene>
    <name evidence="3" type="ORF">LVJ77_10720</name>
</gene>
<dbReference type="Proteomes" id="UP000831534">
    <property type="component" value="Chromosome"/>
</dbReference>
<dbReference type="KEGG" id="ckh:LVJ77_10720"/>
<evidence type="ECO:0000313" key="4">
    <source>
        <dbReference type="Proteomes" id="UP000831534"/>
    </source>
</evidence>
<dbReference type="InterPro" id="IPR000326">
    <property type="entry name" value="PAP2/HPO"/>
</dbReference>
<evidence type="ECO:0000256" key="1">
    <source>
        <dbReference type="SAM" id="Phobius"/>
    </source>
</evidence>
<dbReference type="RefSeq" id="WP_034335294.1">
    <property type="nucleotide sequence ID" value="NZ_CP091521.1"/>
</dbReference>
<feature type="transmembrane region" description="Helical" evidence="1">
    <location>
        <begin position="7"/>
        <end position="29"/>
    </location>
</feature>
<evidence type="ECO:0000313" key="3">
    <source>
        <dbReference type="EMBL" id="UOP04661.1"/>
    </source>
</evidence>
<feature type="transmembrane region" description="Helical" evidence="1">
    <location>
        <begin position="208"/>
        <end position="227"/>
    </location>
</feature>
<feature type="transmembrane region" description="Helical" evidence="1">
    <location>
        <begin position="54"/>
        <end position="71"/>
    </location>
</feature>
<dbReference type="SMART" id="SM00014">
    <property type="entry name" value="acidPPc"/>
    <property type="match status" value="1"/>
</dbReference>
<accession>A0A8T9MTS4</accession>
<dbReference type="Pfam" id="PF01569">
    <property type="entry name" value="PAP2"/>
    <property type="match status" value="1"/>
</dbReference>
<dbReference type="PANTHER" id="PTHR14969">
    <property type="entry name" value="SPHINGOSINE-1-PHOSPHATE PHOSPHOHYDROLASE"/>
    <property type="match status" value="1"/>
</dbReference>
<feature type="transmembrane region" description="Helical" evidence="1">
    <location>
        <begin position="182"/>
        <end position="202"/>
    </location>
</feature>
<feature type="transmembrane region" description="Helical" evidence="1">
    <location>
        <begin position="156"/>
        <end position="175"/>
    </location>
</feature>
<feature type="transmembrane region" description="Helical" evidence="1">
    <location>
        <begin position="78"/>
        <end position="97"/>
    </location>
</feature>
<keyword evidence="1" id="KW-0472">Membrane</keyword>
<dbReference type="EMBL" id="CP091521">
    <property type="protein sequence ID" value="UOP04661.1"/>
    <property type="molecule type" value="Genomic_DNA"/>
</dbReference>
<keyword evidence="4" id="KW-1185">Reference proteome</keyword>
<dbReference type="PANTHER" id="PTHR14969:SF54">
    <property type="entry name" value="PHOSPHATIDYLGLYCEROPHOSPHATASE B"/>
    <property type="match status" value="1"/>
</dbReference>
<dbReference type="AlphaFoldDB" id="A0A8T9MTS4"/>
<reference evidence="3" key="2">
    <citation type="submission" date="2024-09" db="EMBL/GenBank/DDBJ databases">
        <authorList>
            <person name="Veyrier F.J."/>
        </authorList>
    </citation>
    <scope>NUCLEOTIDE SEQUENCE</scope>
    <source>
        <strain evidence="3">17694</strain>
    </source>
</reference>
<organism evidence="3 4">
    <name type="scientific">Conchiformibius kuhniae</name>
    <dbReference type="NCBI Taxonomy" id="211502"/>
    <lineage>
        <taxon>Bacteria</taxon>
        <taxon>Pseudomonadati</taxon>
        <taxon>Pseudomonadota</taxon>
        <taxon>Betaproteobacteria</taxon>
        <taxon>Neisseriales</taxon>
        <taxon>Neisseriaceae</taxon>
        <taxon>Conchiformibius</taxon>
    </lineage>
</organism>
<keyword evidence="1" id="KW-1133">Transmembrane helix</keyword>
<dbReference type="CDD" id="cd01610">
    <property type="entry name" value="PAP2_like"/>
    <property type="match status" value="1"/>
</dbReference>
<proteinExistence type="predicted"/>